<evidence type="ECO:0000256" key="1">
    <source>
        <dbReference type="ARBA" id="ARBA00000798"/>
    </source>
</evidence>
<protein>
    <recommendedName>
        <fullName evidence="3">phospholipase D</fullName>
        <ecNumber evidence="3">3.1.4.4</ecNumber>
    </recommendedName>
</protein>
<gene>
    <name evidence="8" type="ORF">GTS_57020</name>
</gene>
<organism evidence="8 9">
    <name type="scientific">Gandjariella thermophila</name>
    <dbReference type="NCBI Taxonomy" id="1931992"/>
    <lineage>
        <taxon>Bacteria</taxon>
        <taxon>Bacillati</taxon>
        <taxon>Actinomycetota</taxon>
        <taxon>Actinomycetes</taxon>
        <taxon>Pseudonocardiales</taxon>
        <taxon>Pseudonocardiaceae</taxon>
        <taxon>Gandjariella</taxon>
    </lineage>
</organism>
<feature type="domain" description="Phospholipase D-like" evidence="7">
    <location>
        <begin position="28"/>
        <end position="177"/>
    </location>
</feature>
<dbReference type="Pfam" id="PF13091">
    <property type="entry name" value="PLDc_2"/>
    <property type="match status" value="1"/>
</dbReference>
<dbReference type="GO" id="GO:0016891">
    <property type="term" value="F:RNA endonuclease activity producing 5'-phosphomonoesters, hydrolytic mechanism"/>
    <property type="evidence" value="ECO:0007669"/>
    <property type="project" value="TreeGrafter"/>
</dbReference>
<dbReference type="PANTHER" id="PTHR43856">
    <property type="entry name" value="CARDIOLIPIN HYDROLASE"/>
    <property type="match status" value="1"/>
</dbReference>
<evidence type="ECO:0000259" key="7">
    <source>
        <dbReference type="Pfam" id="PF13091"/>
    </source>
</evidence>
<evidence type="ECO:0000256" key="5">
    <source>
        <dbReference type="ARBA" id="ARBA00022963"/>
    </source>
</evidence>
<evidence type="ECO:0000313" key="8">
    <source>
        <dbReference type="EMBL" id="GDY34069.1"/>
    </source>
</evidence>
<accession>A0A4D4JIF8</accession>
<evidence type="ECO:0000313" key="9">
    <source>
        <dbReference type="Proteomes" id="UP000298860"/>
    </source>
</evidence>
<reference evidence="9" key="1">
    <citation type="submission" date="2019-04" db="EMBL/GenBank/DDBJ databases">
        <title>Draft genome sequence of Pseudonocardiaceae bacterium SL3-2-4.</title>
        <authorList>
            <person name="Ningsih F."/>
            <person name="Yokota A."/>
            <person name="Sakai Y."/>
            <person name="Nanatani K."/>
            <person name="Yabe S."/>
            <person name="Oetari A."/>
            <person name="Sjamsuridzal W."/>
        </authorList>
    </citation>
    <scope>NUCLEOTIDE SEQUENCE [LARGE SCALE GENOMIC DNA]</scope>
    <source>
        <strain evidence="9">SL3-2-4</strain>
    </source>
</reference>
<dbReference type="EC" id="3.1.4.4" evidence="3"/>
<dbReference type="EMBL" id="BJFL01000097">
    <property type="protein sequence ID" value="GDY34069.1"/>
    <property type="molecule type" value="Genomic_DNA"/>
</dbReference>
<keyword evidence="6" id="KW-0443">Lipid metabolism</keyword>
<sequence>MDVTFLRDIKHGGPADQPTAVAAELAAFVDAAQSALLVAIYDFRLSDTLAAPVVAALTGAARRGVRVRIAYDAGKPSTQRVAAFAALGADPAPVGTQQWLQQQFAHTGVELKAIAAPSGKLMHNKYAVRDPGSATAAVWTGSANFTDAAWSRQENNILRIISPALAAVYERDFTQLWSTGDIIGTGAGDRGETDVNSARVDWAFAPAEGRSIDADLAGLVRAASGRVVIASMVITSHGVLAALADAVARGVPLGGIYDGGEMSPILAE</sequence>
<name>A0A4D4JIF8_9PSEU</name>
<dbReference type="InterPro" id="IPR025202">
    <property type="entry name" value="PLD-like_dom"/>
</dbReference>
<comment type="caution">
    <text evidence="8">The sequence shown here is derived from an EMBL/GenBank/DDBJ whole genome shotgun (WGS) entry which is preliminary data.</text>
</comment>
<keyword evidence="4" id="KW-0378">Hydrolase</keyword>
<comment type="similarity">
    <text evidence="2">Belongs to the phospholipase D family.</text>
</comment>
<comment type="catalytic activity">
    <reaction evidence="1">
        <text>a 1,2-diacyl-sn-glycero-3-phosphocholine + H2O = a 1,2-diacyl-sn-glycero-3-phosphate + choline + H(+)</text>
        <dbReference type="Rhea" id="RHEA:14445"/>
        <dbReference type="ChEBI" id="CHEBI:15354"/>
        <dbReference type="ChEBI" id="CHEBI:15377"/>
        <dbReference type="ChEBI" id="CHEBI:15378"/>
        <dbReference type="ChEBI" id="CHEBI:57643"/>
        <dbReference type="ChEBI" id="CHEBI:58608"/>
        <dbReference type="EC" id="3.1.4.4"/>
    </reaction>
</comment>
<dbReference type="PANTHER" id="PTHR43856:SF1">
    <property type="entry name" value="MITOCHONDRIAL CARDIOLIPIN HYDROLASE"/>
    <property type="match status" value="1"/>
</dbReference>
<dbReference type="SUPFAM" id="SSF56024">
    <property type="entry name" value="Phospholipase D/nuclease"/>
    <property type="match status" value="1"/>
</dbReference>
<dbReference type="Proteomes" id="UP000298860">
    <property type="component" value="Unassembled WGS sequence"/>
</dbReference>
<dbReference type="GO" id="GO:0016042">
    <property type="term" value="P:lipid catabolic process"/>
    <property type="evidence" value="ECO:0007669"/>
    <property type="project" value="UniProtKB-KW"/>
</dbReference>
<evidence type="ECO:0000256" key="2">
    <source>
        <dbReference type="ARBA" id="ARBA00008664"/>
    </source>
</evidence>
<dbReference type="Gene3D" id="3.30.870.10">
    <property type="entry name" value="Endonuclease Chain A"/>
    <property type="match status" value="1"/>
</dbReference>
<dbReference type="InterPro" id="IPR051406">
    <property type="entry name" value="PLD_domain"/>
</dbReference>
<dbReference type="GO" id="GO:0004630">
    <property type="term" value="F:phospholipase D activity"/>
    <property type="evidence" value="ECO:0007669"/>
    <property type="project" value="UniProtKB-EC"/>
</dbReference>
<evidence type="ECO:0000256" key="3">
    <source>
        <dbReference type="ARBA" id="ARBA00012027"/>
    </source>
</evidence>
<keyword evidence="5" id="KW-0442">Lipid degradation</keyword>
<dbReference type="AlphaFoldDB" id="A0A4D4JIF8"/>
<evidence type="ECO:0000256" key="6">
    <source>
        <dbReference type="ARBA" id="ARBA00023098"/>
    </source>
</evidence>
<keyword evidence="9" id="KW-1185">Reference proteome</keyword>
<proteinExistence type="inferred from homology"/>
<evidence type="ECO:0000256" key="4">
    <source>
        <dbReference type="ARBA" id="ARBA00022801"/>
    </source>
</evidence>